<name>A0AA88YFX0_PINIB</name>
<protein>
    <recommendedName>
        <fullName evidence="1">RWD domain-containing protein</fullName>
    </recommendedName>
</protein>
<evidence type="ECO:0000259" key="1">
    <source>
        <dbReference type="PROSITE" id="PS50908"/>
    </source>
</evidence>
<dbReference type="InterPro" id="IPR017359">
    <property type="entry name" value="Phi-like"/>
</dbReference>
<gene>
    <name evidence="2" type="ORF">FSP39_025469</name>
</gene>
<comment type="caution">
    <text evidence="2">The sequence shown here is derived from an EMBL/GenBank/DDBJ whole genome shotgun (WGS) entry which is preliminary data.</text>
</comment>
<dbReference type="EMBL" id="VSWD01000006">
    <property type="protein sequence ID" value="KAK3100800.1"/>
    <property type="molecule type" value="Genomic_DNA"/>
</dbReference>
<dbReference type="CDD" id="cd23829">
    <property type="entry name" value="RWD_RWDD2"/>
    <property type="match status" value="1"/>
</dbReference>
<dbReference type="SMART" id="SM00591">
    <property type="entry name" value="RWD"/>
    <property type="match status" value="1"/>
</dbReference>
<dbReference type="PROSITE" id="PS50908">
    <property type="entry name" value="RWD"/>
    <property type="match status" value="1"/>
</dbReference>
<keyword evidence="3" id="KW-1185">Reference proteome</keyword>
<reference evidence="2" key="1">
    <citation type="submission" date="2019-08" db="EMBL/GenBank/DDBJ databases">
        <title>The improved chromosome-level genome for the pearl oyster Pinctada fucata martensii using PacBio sequencing and Hi-C.</title>
        <authorList>
            <person name="Zheng Z."/>
        </authorList>
    </citation>
    <scope>NUCLEOTIDE SEQUENCE</scope>
    <source>
        <strain evidence="2">ZZ-2019</strain>
        <tissue evidence="2">Adductor muscle</tissue>
    </source>
</reference>
<organism evidence="2 3">
    <name type="scientific">Pinctada imbricata</name>
    <name type="common">Atlantic pearl-oyster</name>
    <name type="synonym">Pinctada martensii</name>
    <dbReference type="NCBI Taxonomy" id="66713"/>
    <lineage>
        <taxon>Eukaryota</taxon>
        <taxon>Metazoa</taxon>
        <taxon>Spiralia</taxon>
        <taxon>Lophotrochozoa</taxon>
        <taxon>Mollusca</taxon>
        <taxon>Bivalvia</taxon>
        <taxon>Autobranchia</taxon>
        <taxon>Pteriomorphia</taxon>
        <taxon>Pterioida</taxon>
        <taxon>Pterioidea</taxon>
        <taxon>Pteriidae</taxon>
        <taxon>Pinctada</taxon>
    </lineage>
</organism>
<dbReference type="Pfam" id="PF06544">
    <property type="entry name" value="Prp3_C"/>
    <property type="match status" value="1"/>
</dbReference>
<dbReference type="InterPro" id="IPR010541">
    <property type="entry name" value="Prp3_C"/>
</dbReference>
<proteinExistence type="predicted"/>
<dbReference type="PIRSF" id="PIRSF038021">
    <property type="entry name" value="UCP038021_RWDD2"/>
    <property type="match status" value="1"/>
</dbReference>
<evidence type="ECO:0000313" key="3">
    <source>
        <dbReference type="Proteomes" id="UP001186944"/>
    </source>
</evidence>
<feature type="domain" description="RWD" evidence="1">
    <location>
        <begin position="29"/>
        <end position="151"/>
    </location>
</feature>
<dbReference type="AlphaFoldDB" id="A0AA88YFX0"/>
<dbReference type="InterPro" id="IPR016135">
    <property type="entry name" value="UBQ-conjugating_enzyme/RWD"/>
</dbReference>
<dbReference type="PANTHER" id="PTHR15955:SF8">
    <property type="entry name" value="RWD DOMAIN-CONTAINING PROTEIN 2B-RELATED"/>
    <property type="match status" value="1"/>
</dbReference>
<dbReference type="InterPro" id="IPR006575">
    <property type="entry name" value="RWD_dom"/>
</dbReference>
<dbReference type="SUPFAM" id="SSF54495">
    <property type="entry name" value="UBC-like"/>
    <property type="match status" value="1"/>
</dbReference>
<evidence type="ECO:0000313" key="2">
    <source>
        <dbReference type="EMBL" id="KAK3100800.1"/>
    </source>
</evidence>
<accession>A0AA88YFX0</accession>
<dbReference type="InterPro" id="IPR059181">
    <property type="entry name" value="RWDD2A-B_C"/>
</dbReference>
<dbReference type="Proteomes" id="UP001186944">
    <property type="component" value="Unassembled WGS sequence"/>
</dbReference>
<dbReference type="CDD" id="cd24163">
    <property type="entry name" value="RWDD2_C"/>
    <property type="match status" value="1"/>
</dbReference>
<sequence>MNAGIDFEGDDTEDSTSENVAELLELQLSEIEMLSSMFPNKGEFVIDDPAGIKNVQEFLKGSIKYEYLHSRLGFTIHVSPEGTKLSVELVCNFPHDYPNVSPTVFTRCPLMSRENHKRLQEDLHQYIQSLDRGEICMYSVVEWIQEHLQNYTQEEDTQSPVETKQKREEDGTLTRLWIYSHHIYSKFKRRDIIDWAGELKLTGFSLPGKPGIICAEGYSRNVDEYWHRLRNLNWKRLCVKEKEDKEIGDDDISKHRKFPDFEEKVFGVRGGKGREYHMDFGQLSEFLSEHGCGHIFSIYFGVDGKGGGATDS</sequence>
<dbReference type="PANTHER" id="PTHR15955">
    <property type="entry name" value="RWD DOMAIN CONTAINING PROTEIN 2"/>
    <property type="match status" value="1"/>
</dbReference>
<dbReference type="Gene3D" id="3.10.110.10">
    <property type="entry name" value="Ubiquitin Conjugating Enzyme"/>
    <property type="match status" value="1"/>
</dbReference>
<dbReference type="Pfam" id="PF05773">
    <property type="entry name" value="RWD"/>
    <property type="match status" value="1"/>
</dbReference>